<dbReference type="AlphaFoldDB" id="A0A225VEU3"/>
<name>A0A225VEU3_9STRA</name>
<evidence type="ECO:0000313" key="2">
    <source>
        <dbReference type="Proteomes" id="UP000198211"/>
    </source>
</evidence>
<accession>A0A225VEU3</accession>
<organism evidence="1 2">
    <name type="scientific">Phytophthora megakarya</name>
    <dbReference type="NCBI Taxonomy" id="4795"/>
    <lineage>
        <taxon>Eukaryota</taxon>
        <taxon>Sar</taxon>
        <taxon>Stramenopiles</taxon>
        <taxon>Oomycota</taxon>
        <taxon>Peronosporomycetes</taxon>
        <taxon>Peronosporales</taxon>
        <taxon>Peronosporaceae</taxon>
        <taxon>Phytophthora</taxon>
    </lineage>
</organism>
<dbReference type="OrthoDB" id="125406at2759"/>
<gene>
    <name evidence="1" type="ORF">PHMEG_00024812</name>
</gene>
<reference evidence="2" key="1">
    <citation type="submission" date="2017-03" db="EMBL/GenBank/DDBJ databases">
        <title>Phytopthora megakarya and P. palmivora, two closely related causual agents of cacao black pod achieved similar genome size and gene model numbers by different mechanisms.</title>
        <authorList>
            <person name="Ali S."/>
            <person name="Shao J."/>
            <person name="Larry D.J."/>
            <person name="Kronmiller B."/>
            <person name="Shen D."/>
            <person name="Strem M.D."/>
            <person name="Melnick R.L."/>
            <person name="Guiltinan M.J."/>
            <person name="Tyler B.M."/>
            <person name="Meinhardt L.W."/>
            <person name="Bailey B.A."/>
        </authorList>
    </citation>
    <scope>NUCLEOTIDE SEQUENCE [LARGE SCALE GENOMIC DNA]</scope>
    <source>
        <strain evidence="2">zdho120</strain>
    </source>
</reference>
<keyword evidence="2" id="KW-1185">Reference proteome</keyword>
<protein>
    <submittedName>
        <fullName evidence="1">Uncharacterized protein</fullName>
    </submittedName>
</protein>
<evidence type="ECO:0000313" key="1">
    <source>
        <dbReference type="EMBL" id="OWZ03459.1"/>
    </source>
</evidence>
<proteinExistence type="predicted"/>
<sequence>MEAVATMVFYIVPDPRTNQPLHPGRYALFAVHCYKYGSNPASTRGNSLQTIQSKISAVAWYHRWEFGFTVSLLPHHALAIQGINRLQQSPRPKQPITVPITRIILRQLDFTSAYHRVLWGATVMGFYFLLRKSELLFCTKKQYQFAIRRSDIIF</sequence>
<comment type="caution">
    <text evidence="1">The sequence shown here is derived from an EMBL/GenBank/DDBJ whole genome shotgun (WGS) entry which is preliminary data.</text>
</comment>
<dbReference type="Proteomes" id="UP000198211">
    <property type="component" value="Unassembled WGS sequence"/>
</dbReference>
<dbReference type="EMBL" id="NBNE01005510">
    <property type="protein sequence ID" value="OWZ03459.1"/>
    <property type="molecule type" value="Genomic_DNA"/>
</dbReference>